<dbReference type="AlphaFoldDB" id="A0AAE4GC73"/>
<accession>A0AAE4GC73</accession>
<name>A0AAE4GC73_9BURK</name>
<reference evidence="1" key="1">
    <citation type="submission" date="2023-02" db="EMBL/GenBank/DDBJ databases">
        <title>Description of Herbaspirillum huttiense subsp. nephrolepsisexaltata and Herbaspirillum huttiense subsp. lycopersicon.</title>
        <authorList>
            <person name="Poudel M."/>
            <person name="Sharma A."/>
            <person name="Goss E."/>
            <person name="Tapia J.H."/>
            <person name="Harmon C.M."/>
            <person name="Jones J.B."/>
        </authorList>
    </citation>
    <scope>NUCLEOTIDE SEQUENCE</scope>
    <source>
        <strain evidence="1">NC40101</strain>
    </source>
</reference>
<organism evidence="1">
    <name type="scientific">Herbaspirillum huttiense subsp. nephrolepidis</name>
    <dbReference type="NCBI Taxonomy" id="3075126"/>
    <lineage>
        <taxon>Bacteria</taxon>
        <taxon>Pseudomonadati</taxon>
        <taxon>Pseudomonadota</taxon>
        <taxon>Betaproteobacteria</taxon>
        <taxon>Burkholderiales</taxon>
        <taxon>Oxalobacteraceae</taxon>
        <taxon>Herbaspirillum</taxon>
    </lineage>
</organism>
<evidence type="ECO:0000313" key="1">
    <source>
        <dbReference type="EMBL" id="MDT0338986.1"/>
    </source>
</evidence>
<sequence length="196" mass="21977">MGNFDLNARLAKRQALFTAATYKLGNRQSFDSSVNKRGGSTQKKLKYALGFNHSYSIFLENCMQNMSIVVHDPRHQLAHGLAEELTAIRARPDERSTLAHQIADIQRQSQLLPRRNKVRRGQRLTCALEMGEVGLIREMQQGQFWLFHDRAFEVVLKLTGFLDSEPSVRPAVSVVSTPPPAAVFLSSSPDDRIDGA</sequence>
<dbReference type="RefSeq" id="WP_310839200.1">
    <property type="nucleotide sequence ID" value="NZ_JAVLSM010000035.1"/>
</dbReference>
<protein>
    <submittedName>
        <fullName evidence="1">Uncharacterized protein</fullName>
    </submittedName>
</protein>
<proteinExistence type="predicted"/>
<comment type="caution">
    <text evidence="1">The sequence shown here is derived from an EMBL/GenBank/DDBJ whole genome shotgun (WGS) entry which is preliminary data.</text>
</comment>
<gene>
    <name evidence="1" type="ORF">RJN63_19280</name>
</gene>
<dbReference type="EMBL" id="JAVRAA010000011">
    <property type="protein sequence ID" value="MDT0338986.1"/>
    <property type="molecule type" value="Genomic_DNA"/>
</dbReference>